<evidence type="ECO:0000256" key="1">
    <source>
        <dbReference type="SAM" id="SignalP"/>
    </source>
</evidence>
<dbReference type="Gene3D" id="2.40.360.10">
    <property type="entry name" value="YmcC-like"/>
    <property type="match status" value="1"/>
</dbReference>
<dbReference type="SUPFAM" id="SSF159270">
    <property type="entry name" value="YmcC-like"/>
    <property type="match status" value="1"/>
</dbReference>
<dbReference type="PROSITE" id="PS51257">
    <property type="entry name" value="PROKAR_LIPOPROTEIN"/>
    <property type="match status" value="1"/>
</dbReference>
<keyword evidence="1" id="KW-0732">Signal</keyword>
<dbReference type="AlphaFoldDB" id="A0A7X7R882"/>
<dbReference type="EMBL" id="JAAYYV010000208">
    <property type="protein sequence ID" value="NLF54311.1"/>
    <property type="molecule type" value="Genomic_DNA"/>
</dbReference>
<sequence>MFFRISSMGAVAAVAASLALAGCSPLMQGSVDTLSAALSGPPELVVTRDEVVARPYYQLRLDSPWGSAVMALGRVEGSREYWATSSGQVLLIEHGLVRRAVGFPETLEATRFVDGSADPFAAGLHRIADGATHVRELDWMPGYRHGVRLRSRFTRGGREAVEILGERRELLRIDERIEAEGGGFSTVHSYWVDPDDGFVFVSVQEPVPGMTLRIAQLRPYRDAAQ</sequence>
<reference evidence="2 3" key="1">
    <citation type="journal article" date="2020" name="Biotechnol. Biofuels">
        <title>New insights from the biogas microbiome by comprehensive genome-resolved metagenomics of nearly 1600 species originating from multiple anaerobic digesters.</title>
        <authorList>
            <person name="Campanaro S."/>
            <person name="Treu L."/>
            <person name="Rodriguez-R L.M."/>
            <person name="Kovalovszki A."/>
            <person name="Ziels R.M."/>
            <person name="Maus I."/>
            <person name="Zhu X."/>
            <person name="Kougias P.G."/>
            <person name="Basile A."/>
            <person name="Luo G."/>
            <person name="Schluter A."/>
            <person name="Konstantinidis K.T."/>
            <person name="Angelidaki I."/>
        </authorList>
    </citation>
    <scope>NUCLEOTIDE SEQUENCE [LARGE SCALE GENOMIC DNA]</scope>
    <source>
        <strain evidence="2">AS06rmzACSIP_256</strain>
    </source>
</reference>
<comment type="caution">
    <text evidence="2">The sequence shown here is derived from an EMBL/GenBank/DDBJ whole genome shotgun (WGS) entry which is preliminary data.</text>
</comment>
<evidence type="ECO:0000313" key="2">
    <source>
        <dbReference type="EMBL" id="NLF54311.1"/>
    </source>
</evidence>
<protein>
    <submittedName>
        <fullName evidence="2">YjbF family lipoprotein</fullName>
    </submittedName>
</protein>
<accession>A0A7X7R882</accession>
<dbReference type="InterPro" id="IPR021308">
    <property type="entry name" value="GfcB"/>
</dbReference>
<dbReference type="InterPro" id="IPR023373">
    <property type="entry name" value="YmcC_sf"/>
</dbReference>
<evidence type="ECO:0000313" key="3">
    <source>
        <dbReference type="Proteomes" id="UP000536534"/>
    </source>
</evidence>
<feature type="signal peptide" evidence="1">
    <location>
        <begin position="1"/>
        <end position="21"/>
    </location>
</feature>
<proteinExistence type="predicted"/>
<gene>
    <name evidence="2" type="ORF">GX576_07940</name>
</gene>
<dbReference type="Pfam" id="PF11102">
    <property type="entry name" value="YjbF"/>
    <property type="match status" value="1"/>
</dbReference>
<name>A0A7X7R882_9RHOO</name>
<dbReference type="Proteomes" id="UP000536534">
    <property type="component" value="Unassembled WGS sequence"/>
</dbReference>
<keyword evidence="2" id="KW-0449">Lipoprotein</keyword>
<organism evidence="2 3">
    <name type="scientific">Thauera phenolivorans</name>
    <dbReference type="NCBI Taxonomy" id="1792543"/>
    <lineage>
        <taxon>Bacteria</taxon>
        <taxon>Pseudomonadati</taxon>
        <taxon>Pseudomonadota</taxon>
        <taxon>Betaproteobacteria</taxon>
        <taxon>Rhodocyclales</taxon>
        <taxon>Zoogloeaceae</taxon>
        <taxon>Thauera</taxon>
    </lineage>
</organism>
<feature type="chain" id="PRO_5031559149" evidence="1">
    <location>
        <begin position="22"/>
        <end position="225"/>
    </location>
</feature>